<gene>
    <name evidence="1" type="ORF">LEP1GSC179_1858</name>
</gene>
<dbReference type="InterPro" id="IPR010985">
    <property type="entry name" value="Ribbon_hlx_hlx"/>
</dbReference>
<dbReference type="Gene3D" id="1.10.1220.10">
    <property type="entry name" value="Met repressor-like"/>
    <property type="match status" value="1"/>
</dbReference>
<dbReference type="GeneID" id="29739434"/>
<dbReference type="GO" id="GO:0006355">
    <property type="term" value="P:regulation of DNA-templated transcription"/>
    <property type="evidence" value="ECO:0007669"/>
    <property type="project" value="InterPro"/>
</dbReference>
<protein>
    <submittedName>
        <fullName evidence="1">Ribbon-helix-helix domain protein</fullName>
    </submittedName>
</protein>
<dbReference type="AlphaFoldDB" id="A0A0E2BG45"/>
<sequence>MKTAISIPDELFKTAEKTAKKLGIPRSQLFAKALEEFIRSHSKESVTEKLNKIYDNKSKETKTNLTDLSVESLRKSLKNDSW</sequence>
<comment type="caution">
    <text evidence="1">The sequence shown here is derived from an EMBL/GenBank/DDBJ whole genome shotgun (WGS) entry which is preliminary data.</text>
</comment>
<organism evidence="1 2">
    <name type="scientific">Leptospira santarosai str. MOR084</name>
    <dbReference type="NCBI Taxonomy" id="1049984"/>
    <lineage>
        <taxon>Bacteria</taxon>
        <taxon>Pseudomonadati</taxon>
        <taxon>Spirochaetota</taxon>
        <taxon>Spirochaetia</taxon>
        <taxon>Leptospirales</taxon>
        <taxon>Leptospiraceae</taxon>
        <taxon>Leptospira</taxon>
    </lineage>
</organism>
<dbReference type="Proteomes" id="UP000006329">
    <property type="component" value="Unassembled WGS sequence"/>
</dbReference>
<dbReference type="EMBL" id="AHON02000032">
    <property type="protein sequence ID" value="EKO34290.1"/>
    <property type="molecule type" value="Genomic_DNA"/>
</dbReference>
<name>A0A0E2BG45_9LEPT</name>
<accession>A0A0E2BG45</accession>
<keyword evidence="2" id="KW-1185">Reference proteome</keyword>
<dbReference type="RefSeq" id="WP_004462036.1">
    <property type="nucleotide sequence ID" value="NZ_AHON02000032.1"/>
</dbReference>
<dbReference type="InterPro" id="IPR013321">
    <property type="entry name" value="Arc_rbn_hlx_hlx"/>
</dbReference>
<reference evidence="1" key="1">
    <citation type="submission" date="2012-10" db="EMBL/GenBank/DDBJ databases">
        <authorList>
            <person name="Harkins D.M."/>
            <person name="Durkin A.S."/>
            <person name="Brinkac L.M."/>
            <person name="Haft D.H."/>
            <person name="Selengut J.D."/>
            <person name="Sanka R."/>
            <person name="DePew J."/>
            <person name="Purushe J."/>
            <person name="Matthias M.A."/>
            <person name="Vinetz J.M."/>
            <person name="Sutton G.G."/>
            <person name="Nierman W.C."/>
            <person name="Fouts D.E."/>
        </authorList>
    </citation>
    <scope>NUCLEOTIDE SEQUENCE [LARGE SCALE GENOMIC DNA]</scope>
    <source>
        <strain evidence="1">MOR084</strain>
    </source>
</reference>
<dbReference type="SUPFAM" id="SSF47598">
    <property type="entry name" value="Ribbon-helix-helix"/>
    <property type="match status" value="1"/>
</dbReference>
<evidence type="ECO:0000313" key="1">
    <source>
        <dbReference type="EMBL" id="EKO34290.1"/>
    </source>
</evidence>
<evidence type="ECO:0000313" key="2">
    <source>
        <dbReference type="Proteomes" id="UP000006329"/>
    </source>
</evidence>
<proteinExistence type="predicted"/>